<comment type="similarity">
    <text evidence="2">Belongs to the binding-protein-dependent transport system permease family. FecCD subfamily.</text>
</comment>
<evidence type="ECO:0000313" key="10">
    <source>
        <dbReference type="Proteomes" id="UP000183046"/>
    </source>
</evidence>
<name>A0A1G5PBP5_9PSED</name>
<dbReference type="Proteomes" id="UP000183046">
    <property type="component" value="Unassembled WGS sequence"/>
</dbReference>
<protein>
    <submittedName>
        <fullName evidence="9">Iron complex transport system permease protein</fullName>
    </submittedName>
</protein>
<keyword evidence="3" id="KW-0813">Transport</keyword>
<keyword evidence="4" id="KW-1003">Cell membrane</keyword>
<accession>A0A1G5PBP5</accession>
<feature type="transmembrane region" description="Helical" evidence="8">
    <location>
        <begin position="288"/>
        <end position="309"/>
    </location>
</feature>
<proteinExistence type="inferred from homology"/>
<reference evidence="10" key="1">
    <citation type="submission" date="2016-10" db="EMBL/GenBank/DDBJ databases">
        <authorList>
            <person name="de Groot N.N."/>
        </authorList>
    </citation>
    <scope>NUCLEOTIDE SEQUENCE [LARGE SCALE GENOMIC DNA]</scope>
    <source>
        <strain evidence="10">DSM 15758</strain>
    </source>
</reference>
<dbReference type="InterPro" id="IPR000522">
    <property type="entry name" value="ABC_transptr_permease_BtuC"/>
</dbReference>
<evidence type="ECO:0000256" key="2">
    <source>
        <dbReference type="ARBA" id="ARBA00007935"/>
    </source>
</evidence>
<evidence type="ECO:0000256" key="8">
    <source>
        <dbReference type="SAM" id="Phobius"/>
    </source>
</evidence>
<feature type="transmembrane region" description="Helical" evidence="8">
    <location>
        <begin position="129"/>
        <end position="149"/>
    </location>
</feature>
<evidence type="ECO:0000313" key="9">
    <source>
        <dbReference type="EMBL" id="SCZ46481.1"/>
    </source>
</evidence>
<dbReference type="eggNOG" id="COG0609">
    <property type="taxonomic scope" value="Bacteria"/>
</dbReference>
<organism evidence="9 10">
    <name type="scientific">Pseudomonas oryzihabitans</name>
    <dbReference type="NCBI Taxonomy" id="47885"/>
    <lineage>
        <taxon>Bacteria</taxon>
        <taxon>Pseudomonadati</taxon>
        <taxon>Pseudomonadota</taxon>
        <taxon>Gammaproteobacteria</taxon>
        <taxon>Pseudomonadales</taxon>
        <taxon>Pseudomonadaceae</taxon>
        <taxon>Pseudomonas</taxon>
    </lineage>
</organism>
<evidence type="ECO:0000256" key="5">
    <source>
        <dbReference type="ARBA" id="ARBA00022692"/>
    </source>
</evidence>
<evidence type="ECO:0000256" key="1">
    <source>
        <dbReference type="ARBA" id="ARBA00004651"/>
    </source>
</evidence>
<feature type="transmembrane region" description="Helical" evidence="8">
    <location>
        <begin position="103"/>
        <end position="123"/>
    </location>
</feature>
<comment type="caution">
    <text evidence="9">The sequence shown here is derived from an EMBL/GenBank/DDBJ whole genome shotgun (WGS) entry which is preliminary data.</text>
</comment>
<feature type="transmembrane region" description="Helical" evidence="8">
    <location>
        <begin position="249"/>
        <end position="276"/>
    </location>
</feature>
<keyword evidence="5 8" id="KW-0812">Transmembrane</keyword>
<dbReference type="Gene3D" id="1.10.3470.10">
    <property type="entry name" value="ABC transporter involved in vitamin B12 uptake, BtuC"/>
    <property type="match status" value="1"/>
</dbReference>
<dbReference type="Pfam" id="PF01032">
    <property type="entry name" value="FecCD"/>
    <property type="match status" value="1"/>
</dbReference>
<evidence type="ECO:0000256" key="6">
    <source>
        <dbReference type="ARBA" id="ARBA00022989"/>
    </source>
</evidence>
<dbReference type="STRING" id="237610.BJP27_07795"/>
<gene>
    <name evidence="9" type="ORF">SAMN05216279_1115</name>
</gene>
<dbReference type="PANTHER" id="PTHR30472:SF1">
    <property type="entry name" value="FE(3+) DICITRATE TRANSPORT SYSTEM PERMEASE PROTEIN FECC-RELATED"/>
    <property type="match status" value="1"/>
</dbReference>
<dbReference type="EMBL" id="FMWB01000011">
    <property type="protein sequence ID" value="SCZ46481.1"/>
    <property type="molecule type" value="Genomic_DNA"/>
</dbReference>
<dbReference type="CDD" id="cd06550">
    <property type="entry name" value="TM_ABC_iron-siderophores_like"/>
    <property type="match status" value="1"/>
</dbReference>
<dbReference type="GO" id="GO:0005886">
    <property type="term" value="C:plasma membrane"/>
    <property type="evidence" value="ECO:0007669"/>
    <property type="project" value="UniProtKB-SubCell"/>
</dbReference>
<evidence type="ECO:0000256" key="7">
    <source>
        <dbReference type="ARBA" id="ARBA00023136"/>
    </source>
</evidence>
<keyword evidence="6 8" id="KW-1133">Transmembrane helix</keyword>
<evidence type="ECO:0000256" key="3">
    <source>
        <dbReference type="ARBA" id="ARBA00022448"/>
    </source>
</evidence>
<dbReference type="InterPro" id="IPR037294">
    <property type="entry name" value="ABC_BtuC-like"/>
</dbReference>
<feature type="transmembrane region" description="Helical" evidence="8">
    <location>
        <begin position="161"/>
        <end position="182"/>
    </location>
</feature>
<dbReference type="GO" id="GO:0033214">
    <property type="term" value="P:siderophore-iron import into cell"/>
    <property type="evidence" value="ECO:0007669"/>
    <property type="project" value="TreeGrafter"/>
</dbReference>
<dbReference type="PANTHER" id="PTHR30472">
    <property type="entry name" value="FERRIC ENTEROBACTIN TRANSPORT SYSTEM PERMEASE PROTEIN"/>
    <property type="match status" value="1"/>
</dbReference>
<keyword evidence="7 8" id="KW-0472">Membrane</keyword>
<dbReference type="SUPFAM" id="SSF81345">
    <property type="entry name" value="ABC transporter involved in vitamin B12 uptake, BtuC"/>
    <property type="match status" value="1"/>
</dbReference>
<feature type="transmembrane region" description="Helical" evidence="8">
    <location>
        <begin position="71"/>
        <end position="91"/>
    </location>
</feature>
<evidence type="ECO:0000256" key="4">
    <source>
        <dbReference type="ARBA" id="ARBA00022475"/>
    </source>
</evidence>
<dbReference type="AlphaFoldDB" id="A0A1G5PBP5"/>
<dbReference type="FunFam" id="1.10.3470.10:FF:000001">
    <property type="entry name" value="Vitamin B12 ABC transporter permease BtuC"/>
    <property type="match status" value="1"/>
</dbReference>
<feature type="transmembrane region" description="Helical" evidence="8">
    <location>
        <begin position="202"/>
        <end position="223"/>
    </location>
</feature>
<sequence length="346" mass="34793">MTQPARPAPLAQRVSAARGGLVLVLLLIVLALAVVASLGIGARSLSAAQILHLLVAPDDSTEAVVLWELRLPRTLLGLLVGAALGLAGALMQALTRNPLADPGLLGINAGAAFAVVAGLSLVGLDDAPTRLTCALLGAALAAGLVYLLGGSAPARGQPIRLILAGIALSASLNACTGIITLFDSAVFDSYRFWAVGALSGQTPGGALGILPLLLIGLALGLPLGSRLNALALGDDLGRALGARPGQLRLLAFVAIVLLCGAATAVAGPIGFLGLVVPHALRLLVGADWRWILALAPLAGANLLLLADTLGRRVALPGELEAGIVCALLGTPVLLALIIRSARRVRP</sequence>
<dbReference type="GO" id="GO:0022857">
    <property type="term" value="F:transmembrane transporter activity"/>
    <property type="evidence" value="ECO:0007669"/>
    <property type="project" value="InterPro"/>
</dbReference>
<comment type="subcellular location">
    <subcellularLocation>
        <location evidence="1">Cell membrane</location>
        <topology evidence="1">Multi-pass membrane protein</topology>
    </subcellularLocation>
</comment>